<dbReference type="PROSITE" id="PS50005">
    <property type="entry name" value="TPR"/>
    <property type="match status" value="1"/>
</dbReference>
<comment type="caution">
    <text evidence="3">The sequence shown here is derived from an EMBL/GenBank/DDBJ whole genome shotgun (WGS) entry which is preliminary data.</text>
</comment>
<dbReference type="GO" id="GO:0046854">
    <property type="term" value="P:phosphatidylinositol phosphate biosynthetic process"/>
    <property type="evidence" value="ECO:0007669"/>
    <property type="project" value="TreeGrafter"/>
</dbReference>
<gene>
    <name evidence="3" type="ORF">ROHU_021911</name>
</gene>
<feature type="domain" description="Tetratricopeptide repeat protein 7 N-terminal" evidence="2">
    <location>
        <begin position="199"/>
        <end position="350"/>
    </location>
</feature>
<dbReference type="SMART" id="SM00028">
    <property type="entry name" value="TPR"/>
    <property type="match status" value="6"/>
</dbReference>
<feature type="repeat" description="TPR" evidence="1">
    <location>
        <begin position="361"/>
        <end position="394"/>
    </location>
</feature>
<dbReference type="SUPFAM" id="SSF48452">
    <property type="entry name" value="TPR-like"/>
    <property type="match status" value="2"/>
</dbReference>
<organism evidence="3 4">
    <name type="scientific">Labeo rohita</name>
    <name type="common">Indian major carp</name>
    <name type="synonym">Cyprinus rohita</name>
    <dbReference type="NCBI Taxonomy" id="84645"/>
    <lineage>
        <taxon>Eukaryota</taxon>
        <taxon>Metazoa</taxon>
        <taxon>Chordata</taxon>
        <taxon>Craniata</taxon>
        <taxon>Vertebrata</taxon>
        <taxon>Euteleostomi</taxon>
        <taxon>Actinopterygii</taxon>
        <taxon>Neopterygii</taxon>
        <taxon>Teleostei</taxon>
        <taxon>Ostariophysi</taxon>
        <taxon>Cypriniformes</taxon>
        <taxon>Cyprinidae</taxon>
        <taxon>Labeoninae</taxon>
        <taxon>Labeonini</taxon>
        <taxon>Labeo</taxon>
    </lineage>
</organism>
<evidence type="ECO:0000259" key="2">
    <source>
        <dbReference type="Pfam" id="PF19440"/>
    </source>
</evidence>
<dbReference type="GO" id="GO:0072659">
    <property type="term" value="P:protein localization to plasma membrane"/>
    <property type="evidence" value="ECO:0007669"/>
    <property type="project" value="TreeGrafter"/>
</dbReference>
<proteinExistence type="predicted"/>
<dbReference type="FunFam" id="1.25.40.10:FF:000066">
    <property type="entry name" value="Tetratricopeptide repeat domain 7A"/>
    <property type="match status" value="1"/>
</dbReference>
<dbReference type="STRING" id="84645.A0A498MWD0"/>
<protein>
    <submittedName>
        <fullName evidence="3">Tetratricopeptide repeat 7A-like isoform X2</fullName>
    </submittedName>
</protein>
<dbReference type="InterPro" id="IPR011990">
    <property type="entry name" value="TPR-like_helical_dom_sf"/>
</dbReference>
<evidence type="ECO:0000313" key="3">
    <source>
        <dbReference type="EMBL" id="RXN24771.1"/>
    </source>
</evidence>
<sequence length="806" mass="89995">MSSRLSFSQYRLEAEVERCRAECQWDKIPFLVEQLSAARLHDDDDYRTLLLAEALLEECLLENMTLLKNSAPLTEHSLPKLARAKAHLDSILSRGHLEPHYLNEALLLLAKVHYVQGRYRDAQGMCARTGVDDFTRHEQPVYQLRMLAEAFVIKGLSLDHQPMSGASRVRLSEREEECLSCYLMACDAALLYLQELDKAALQSAYLTLLRKGHLAQGTQQLRRVMRAVESRGSQSFRKTVARRLAEVLLGSVCEDAYWGPLSPPPPGWLKREGSTHPKDAIYPSSRPPQRYNTEGWMNLDAPASGEAVISRTPEHQEARENSMQDASSVYDLLSIAMARRGQYAMLSECLERAMKFSYNEFHLWYQLGLSLMASGKNEGAVSVLKECVTMRPQDPIPPLLAAKLCINQLHWLEDAVTLSAGVVALGEHAGESLPRAHLAIGLCRSLQASDATLKADRDEFNRRALQSLRKAHALDPEDPQITFYLSLQLALIRQVSEAMEPLQSALNVRGDDLHSLHLLTLLLSAQKHYQHALDTLKLAINQHPDNFNLLFTKVKLEEVLFGPAAALQTCAEMLQLWQSRYDFTRLSEEDDTSSIPPEPGPLSKKPSGLYLTLPDFQETETGSQSAPSLAVSRLEQAMSEVSAISSAHRHGPAYIWTTLERIWLQAGELFMADGRMKEAQFCVQEAGTLFPASHSVLLLKGRVAELRGNDTEAKSLYDEALAINPRGHHILLHLGKLLVRTGRVNLGEKMLRDAIQVENTAHEAWSGLGEALQSRGSAQAPDCFLTALELESSCPIRPFTIIPREL</sequence>
<dbReference type="Pfam" id="PF13181">
    <property type="entry name" value="TPR_8"/>
    <property type="match status" value="1"/>
</dbReference>
<dbReference type="InterPro" id="IPR019734">
    <property type="entry name" value="TPR_rpt"/>
</dbReference>
<dbReference type="InterPro" id="IPR045819">
    <property type="entry name" value="TTC7_N"/>
</dbReference>
<name>A0A498MWD0_LABRO</name>
<keyword evidence="4" id="KW-1185">Reference proteome</keyword>
<dbReference type="PANTHER" id="PTHR23083:SF475">
    <property type="entry name" value="TETRATRICOPEPTIDE REPEAT PROTEIN 7A"/>
    <property type="match status" value="1"/>
</dbReference>
<evidence type="ECO:0000256" key="1">
    <source>
        <dbReference type="PROSITE-ProRule" id="PRU00339"/>
    </source>
</evidence>
<reference evidence="3 4" key="1">
    <citation type="submission" date="2018-03" db="EMBL/GenBank/DDBJ databases">
        <title>Draft genome sequence of Rohu Carp (Labeo rohita).</title>
        <authorList>
            <person name="Das P."/>
            <person name="Kushwaha B."/>
            <person name="Joshi C.G."/>
            <person name="Kumar D."/>
            <person name="Nagpure N.S."/>
            <person name="Sahoo L."/>
            <person name="Das S.P."/>
            <person name="Bit A."/>
            <person name="Patnaik S."/>
            <person name="Meher P.K."/>
            <person name="Jayasankar P."/>
            <person name="Koringa P.G."/>
            <person name="Patel N.V."/>
            <person name="Hinsu A.T."/>
            <person name="Kumar R."/>
            <person name="Pandey M."/>
            <person name="Agarwal S."/>
            <person name="Srivastava S."/>
            <person name="Singh M."/>
            <person name="Iquebal M.A."/>
            <person name="Jaiswal S."/>
            <person name="Angadi U.B."/>
            <person name="Kumar N."/>
            <person name="Raza M."/>
            <person name="Shah T.M."/>
            <person name="Rai A."/>
            <person name="Jena J.K."/>
        </authorList>
    </citation>
    <scope>NUCLEOTIDE SEQUENCE [LARGE SCALE GENOMIC DNA]</scope>
    <source>
        <strain evidence="3">DASCIFA01</strain>
        <tissue evidence="3">Testis</tissue>
    </source>
</reference>
<keyword evidence="1" id="KW-0802">TPR repeat</keyword>
<evidence type="ECO:0000313" key="4">
    <source>
        <dbReference type="Proteomes" id="UP000290572"/>
    </source>
</evidence>
<dbReference type="GO" id="GO:0005886">
    <property type="term" value="C:plasma membrane"/>
    <property type="evidence" value="ECO:0007669"/>
    <property type="project" value="TreeGrafter"/>
</dbReference>
<dbReference type="Proteomes" id="UP000290572">
    <property type="component" value="Unassembled WGS sequence"/>
</dbReference>
<dbReference type="EMBL" id="QBIY01012510">
    <property type="protein sequence ID" value="RXN24771.1"/>
    <property type="molecule type" value="Genomic_DNA"/>
</dbReference>
<dbReference type="Gene3D" id="1.25.40.10">
    <property type="entry name" value="Tetratricopeptide repeat domain"/>
    <property type="match status" value="3"/>
</dbReference>
<dbReference type="InterPro" id="IPR051722">
    <property type="entry name" value="Endocytosis_PI4K-reg_protein"/>
</dbReference>
<accession>A0A498MWD0</accession>
<dbReference type="Pfam" id="PF19440">
    <property type="entry name" value="TTC7_N"/>
    <property type="match status" value="2"/>
</dbReference>
<feature type="domain" description="Tetratricopeptide repeat protein 7 N-terminal" evidence="2">
    <location>
        <begin position="1"/>
        <end position="198"/>
    </location>
</feature>
<dbReference type="PANTHER" id="PTHR23083">
    <property type="entry name" value="TETRATRICOPEPTIDE REPEAT PROTEIN, TPR"/>
    <property type="match status" value="1"/>
</dbReference>
<dbReference type="AlphaFoldDB" id="A0A498MWD0"/>